<name>A0AAP0HXP8_9MAGN</name>
<dbReference type="PANTHER" id="PTHR47173">
    <property type="entry name" value="PROTEIN DR1 HOMOLOG"/>
    <property type="match status" value="1"/>
</dbReference>
<evidence type="ECO:0000313" key="2">
    <source>
        <dbReference type="EMBL" id="KAK9105523.1"/>
    </source>
</evidence>
<dbReference type="InterPro" id="IPR003958">
    <property type="entry name" value="CBFA_NFYB_domain"/>
</dbReference>
<feature type="domain" description="Transcription factor CBF/NF-Y/archaeal histone" evidence="1">
    <location>
        <begin position="48"/>
        <end position="83"/>
    </location>
</feature>
<reference evidence="2 3" key="1">
    <citation type="submission" date="2024-01" db="EMBL/GenBank/DDBJ databases">
        <title>Genome assemblies of Stephania.</title>
        <authorList>
            <person name="Yang L."/>
        </authorList>
    </citation>
    <scope>NUCLEOTIDE SEQUENCE [LARGE SCALE GENOMIC DNA]</scope>
    <source>
        <strain evidence="2">JXDWG</strain>
        <tissue evidence="2">Leaf</tissue>
    </source>
</reference>
<evidence type="ECO:0000313" key="3">
    <source>
        <dbReference type="Proteomes" id="UP001419268"/>
    </source>
</evidence>
<dbReference type="EMBL" id="JBBNAG010000009">
    <property type="protein sequence ID" value="KAK9105523.1"/>
    <property type="molecule type" value="Genomic_DNA"/>
</dbReference>
<dbReference type="Pfam" id="PF00808">
    <property type="entry name" value="CBFD_NFYB_HMF"/>
    <property type="match status" value="1"/>
</dbReference>
<keyword evidence="3" id="KW-1185">Reference proteome</keyword>
<dbReference type="GO" id="GO:0046982">
    <property type="term" value="F:protein heterodimerization activity"/>
    <property type="evidence" value="ECO:0007669"/>
    <property type="project" value="InterPro"/>
</dbReference>
<accession>A0AAP0HXP8</accession>
<dbReference type="Gene3D" id="1.10.20.10">
    <property type="entry name" value="Histone, subunit A"/>
    <property type="match status" value="1"/>
</dbReference>
<protein>
    <recommendedName>
        <fullName evidence="1">Transcription factor CBF/NF-Y/archaeal histone domain-containing protein</fullName>
    </recommendedName>
</protein>
<dbReference type="SUPFAM" id="SSF47113">
    <property type="entry name" value="Histone-fold"/>
    <property type="match status" value="1"/>
</dbReference>
<dbReference type="PANTHER" id="PTHR47173:SF2">
    <property type="entry name" value="PROTEIN DR1 HOMOLOG ISOFORM X1"/>
    <property type="match status" value="1"/>
</dbReference>
<sequence>MMWSSVAFPEEFERVLVCSVESSDLFRVNGSRNLKKTGLELFRGLFWLKLATMFKIIKEMLPPDVRVARDAQDLLVECCVGVILEEIHFLNNNNFTPYTLPGLLEWCTSENNRGSAVPRGILFTLVLKNAGSLSSPKADISVLQADQNP</sequence>
<comment type="caution">
    <text evidence="2">The sequence shown here is derived from an EMBL/GenBank/DDBJ whole genome shotgun (WGS) entry which is preliminary data.</text>
</comment>
<dbReference type="InterPro" id="IPR044255">
    <property type="entry name" value="Dr1-like"/>
</dbReference>
<gene>
    <name evidence="2" type="ORF">Scep_022367</name>
</gene>
<evidence type="ECO:0000259" key="1">
    <source>
        <dbReference type="Pfam" id="PF00808"/>
    </source>
</evidence>
<proteinExistence type="predicted"/>
<dbReference type="AlphaFoldDB" id="A0AAP0HXP8"/>
<dbReference type="InterPro" id="IPR009072">
    <property type="entry name" value="Histone-fold"/>
</dbReference>
<dbReference type="Proteomes" id="UP001419268">
    <property type="component" value="Unassembled WGS sequence"/>
</dbReference>
<organism evidence="2 3">
    <name type="scientific">Stephania cephalantha</name>
    <dbReference type="NCBI Taxonomy" id="152367"/>
    <lineage>
        <taxon>Eukaryota</taxon>
        <taxon>Viridiplantae</taxon>
        <taxon>Streptophyta</taxon>
        <taxon>Embryophyta</taxon>
        <taxon>Tracheophyta</taxon>
        <taxon>Spermatophyta</taxon>
        <taxon>Magnoliopsida</taxon>
        <taxon>Ranunculales</taxon>
        <taxon>Menispermaceae</taxon>
        <taxon>Menispermoideae</taxon>
        <taxon>Cissampelideae</taxon>
        <taxon>Stephania</taxon>
    </lineage>
</organism>